<organism evidence="2 3">
    <name type="scientific">Friedmanniomyces endolithicus</name>
    <dbReference type="NCBI Taxonomy" id="329885"/>
    <lineage>
        <taxon>Eukaryota</taxon>
        <taxon>Fungi</taxon>
        <taxon>Dikarya</taxon>
        <taxon>Ascomycota</taxon>
        <taxon>Pezizomycotina</taxon>
        <taxon>Dothideomycetes</taxon>
        <taxon>Dothideomycetidae</taxon>
        <taxon>Mycosphaerellales</taxon>
        <taxon>Teratosphaeriaceae</taxon>
        <taxon>Friedmanniomyces</taxon>
    </lineage>
</organism>
<feature type="transmembrane region" description="Helical" evidence="1">
    <location>
        <begin position="272"/>
        <end position="292"/>
    </location>
</feature>
<feature type="transmembrane region" description="Helical" evidence="1">
    <location>
        <begin position="106"/>
        <end position="127"/>
    </location>
</feature>
<gene>
    <name evidence="2" type="ORF">B0A54_11703</name>
</gene>
<sequence length="328" mass="35778">MSGLISALLHATNYKTPFLRTLIPSIGLAFGLQAATALPSIIGQTERYYDLSGSLTYISCTALSLYLPTLRARYAASLTATQPAWPSLLASFSSKAGVNAWNWRQVVLSAAVTFWAARLGTFLFSRITAENGKDSRFDSIRVSPPKFFVAFVAQATWVSLCLLPVLAVNSIPATALAALPMVTLVDVLGLLLYVGGITFEATADRQKSQWMKEKTEKKHSEDFLTRGLWSKSRHPNYFGESTLWTGIATTAAGVMMSNIGQASMGFSGSAGGRIAALAMAGVSPAFVSFLLLKVSGVPMSEKKYDKRYGDRKDYQKWKEETPMFFPKF</sequence>
<evidence type="ECO:0000313" key="3">
    <source>
        <dbReference type="Proteomes" id="UP000310066"/>
    </source>
</evidence>
<keyword evidence="1" id="KW-0472">Membrane</keyword>
<feature type="transmembrane region" description="Helical" evidence="1">
    <location>
        <begin position="173"/>
        <end position="199"/>
    </location>
</feature>
<dbReference type="OrthoDB" id="201504at2759"/>
<evidence type="ECO:0000256" key="1">
    <source>
        <dbReference type="SAM" id="Phobius"/>
    </source>
</evidence>
<protein>
    <submittedName>
        <fullName evidence="2">Uncharacterized protein</fullName>
    </submittedName>
</protein>
<dbReference type="AlphaFoldDB" id="A0A4V5N7P3"/>
<dbReference type="Proteomes" id="UP000310066">
    <property type="component" value="Unassembled WGS sequence"/>
</dbReference>
<feature type="transmembrane region" description="Helical" evidence="1">
    <location>
        <begin position="21"/>
        <end position="42"/>
    </location>
</feature>
<dbReference type="EMBL" id="NAJP01000050">
    <property type="protein sequence ID" value="TKA37619.1"/>
    <property type="molecule type" value="Genomic_DNA"/>
</dbReference>
<accession>A0A4V5N7P3</accession>
<dbReference type="Pfam" id="PF06966">
    <property type="entry name" value="DUF1295"/>
    <property type="match status" value="1"/>
</dbReference>
<dbReference type="PANTHER" id="PTHR32251:SF17">
    <property type="entry name" value="STEROID 5-ALPHA REDUCTASE C-TERMINAL DOMAIN-CONTAINING PROTEIN"/>
    <property type="match status" value="1"/>
</dbReference>
<dbReference type="PANTHER" id="PTHR32251">
    <property type="entry name" value="3-OXO-5-ALPHA-STEROID 4-DEHYDROGENASE"/>
    <property type="match status" value="1"/>
</dbReference>
<dbReference type="GO" id="GO:0016020">
    <property type="term" value="C:membrane"/>
    <property type="evidence" value="ECO:0007669"/>
    <property type="project" value="TreeGrafter"/>
</dbReference>
<keyword evidence="1" id="KW-0812">Transmembrane</keyword>
<name>A0A4V5N7P3_9PEZI</name>
<dbReference type="Gene3D" id="1.20.120.1630">
    <property type="match status" value="1"/>
</dbReference>
<dbReference type="PROSITE" id="PS50244">
    <property type="entry name" value="S5A_REDUCTASE"/>
    <property type="match status" value="1"/>
</dbReference>
<comment type="caution">
    <text evidence="2">The sequence shown here is derived from an EMBL/GenBank/DDBJ whole genome shotgun (WGS) entry which is preliminary data.</text>
</comment>
<dbReference type="InterPro" id="IPR010721">
    <property type="entry name" value="UstE-like"/>
</dbReference>
<keyword evidence="1" id="KW-1133">Transmembrane helix</keyword>
<feature type="transmembrane region" description="Helical" evidence="1">
    <location>
        <begin position="241"/>
        <end position="260"/>
    </location>
</feature>
<feature type="transmembrane region" description="Helical" evidence="1">
    <location>
        <begin position="147"/>
        <end position="167"/>
    </location>
</feature>
<evidence type="ECO:0000313" key="2">
    <source>
        <dbReference type="EMBL" id="TKA37619.1"/>
    </source>
</evidence>
<reference evidence="2 3" key="1">
    <citation type="submission" date="2017-03" db="EMBL/GenBank/DDBJ databases">
        <title>Genomes of endolithic fungi from Antarctica.</title>
        <authorList>
            <person name="Coleine C."/>
            <person name="Masonjones S."/>
            <person name="Stajich J.E."/>
        </authorList>
    </citation>
    <scope>NUCLEOTIDE SEQUENCE [LARGE SCALE GENOMIC DNA]</scope>
    <source>
        <strain evidence="2 3">CCFEE 5311</strain>
    </source>
</reference>
<proteinExistence type="predicted"/>